<dbReference type="KEGG" id="bxe:Bxe_B1705"/>
<dbReference type="STRING" id="266265.Bxe_B1705"/>
<evidence type="ECO:0000313" key="4">
    <source>
        <dbReference type="Proteomes" id="UP000001817"/>
    </source>
</evidence>
<evidence type="ECO:0000313" key="3">
    <source>
        <dbReference type="EMBL" id="ABE34261.1"/>
    </source>
</evidence>
<evidence type="ECO:0000259" key="2">
    <source>
        <dbReference type="SMART" id="SM00834"/>
    </source>
</evidence>
<feature type="compositionally biased region" description="Low complexity" evidence="1">
    <location>
        <begin position="110"/>
        <end position="121"/>
    </location>
</feature>
<dbReference type="eggNOG" id="COG2331">
    <property type="taxonomic scope" value="Bacteria"/>
</dbReference>
<proteinExistence type="predicted"/>
<dbReference type="SMART" id="SM00834">
    <property type="entry name" value="CxxC_CXXC_SSSS"/>
    <property type="match status" value="1"/>
</dbReference>
<dbReference type="InterPro" id="IPR013429">
    <property type="entry name" value="Regulatory_FmdB_Zinc_ribbon"/>
</dbReference>
<reference evidence="3 4" key="1">
    <citation type="journal article" date="2006" name="Proc. Natl. Acad. Sci. U.S.A.">
        <title>Burkholderia xenovorans LB400 harbors a multi-replicon, 9.73-Mbp genome shaped for versatility.</title>
        <authorList>
            <person name="Chain P.S."/>
            <person name="Denef V.J."/>
            <person name="Konstantinidis K.T."/>
            <person name="Vergez L.M."/>
            <person name="Agullo L."/>
            <person name="Reyes V.L."/>
            <person name="Hauser L."/>
            <person name="Cordova M."/>
            <person name="Gomez L."/>
            <person name="Gonzalez M."/>
            <person name="Land M."/>
            <person name="Lao V."/>
            <person name="Larimer F."/>
            <person name="LiPuma J.J."/>
            <person name="Mahenthiralingam E."/>
            <person name="Malfatti S.A."/>
            <person name="Marx C.J."/>
            <person name="Parnell J.J."/>
            <person name="Ramette A."/>
            <person name="Richardson P."/>
            <person name="Seeger M."/>
            <person name="Smith D."/>
            <person name="Spilker T."/>
            <person name="Sul W.J."/>
            <person name="Tsoi T.V."/>
            <person name="Ulrich L.E."/>
            <person name="Zhulin I.B."/>
            <person name="Tiedje J.M."/>
        </authorList>
    </citation>
    <scope>NUCLEOTIDE SEQUENCE [LARGE SCALE GENOMIC DNA]</scope>
    <source>
        <strain evidence="3 4">LB400</strain>
    </source>
</reference>
<evidence type="ECO:0000256" key="1">
    <source>
        <dbReference type="SAM" id="MobiDB-lite"/>
    </source>
</evidence>
<dbReference type="AlphaFoldDB" id="Q13NS8"/>
<protein>
    <recommendedName>
        <fullName evidence="2">Putative regulatory protein FmdB zinc ribbon domain-containing protein</fullName>
    </recommendedName>
</protein>
<name>Q13NS8_PARXL</name>
<feature type="domain" description="Putative regulatory protein FmdB zinc ribbon" evidence="2">
    <location>
        <begin position="24"/>
        <end position="64"/>
    </location>
</feature>
<organism evidence="3 4">
    <name type="scientific">Paraburkholderia xenovorans (strain LB400)</name>
    <dbReference type="NCBI Taxonomy" id="266265"/>
    <lineage>
        <taxon>Bacteria</taxon>
        <taxon>Pseudomonadati</taxon>
        <taxon>Pseudomonadota</taxon>
        <taxon>Betaproteobacteria</taxon>
        <taxon>Burkholderiales</taxon>
        <taxon>Burkholderiaceae</taxon>
        <taxon>Paraburkholderia</taxon>
    </lineage>
</organism>
<dbReference type="Pfam" id="PF09723">
    <property type="entry name" value="Zn_ribbon_8"/>
    <property type="match status" value="1"/>
</dbReference>
<sequence>MPGRAKARRSPEIERLEASREHIMPTYDYRCENCGPFAAIRRVAERDMPCACPTCESQAQRTLSLPSLSLMAAGARTGHQINERSAHAPQRSGEYKHRHGPGCGCGSGSTKGATTAGGLKTNPAGRPWMISH</sequence>
<gene>
    <name evidence="3" type="ORF">Bxe_B1705</name>
</gene>
<keyword evidence="4" id="KW-1185">Reference proteome</keyword>
<dbReference type="NCBIfam" id="TIGR02605">
    <property type="entry name" value="CxxC_CxxC_SSSS"/>
    <property type="match status" value="1"/>
</dbReference>
<accession>Q13NS8</accession>
<dbReference type="EMBL" id="CP000271">
    <property type="protein sequence ID" value="ABE34261.1"/>
    <property type="molecule type" value="Genomic_DNA"/>
</dbReference>
<dbReference type="Proteomes" id="UP000001817">
    <property type="component" value="Chromosome 2"/>
</dbReference>
<feature type="region of interest" description="Disordered" evidence="1">
    <location>
        <begin position="76"/>
        <end position="132"/>
    </location>
</feature>